<proteinExistence type="predicted"/>
<accession>A0ACB9FDU2</accession>
<dbReference type="EMBL" id="CM042011">
    <property type="protein sequence ID" value="KAI3768866.1"/>
    <property type="molecule type" value="Genomic_DNA"/>
</dbReference>
<comment type="caution">
    <text evidence="1">The sequence shown here is derived from an EMBL/GenBank/DDBJ whole genome shotgun (WGS) entry which is preliminary data.</text>
</comment>
<evidence type="ECO:0000313" key="1">
    <source>
        <dbReference type="EMBL" id="KAI3768866.1"/>
    </source>
</evidence>
<dbReference type="Proteomes" id="UP001055811">
    <property type="component" value="Linkage Group LG03"/>
</dbReference>
<reference evidence="1 2" key="2">
    <citation type="journal article" date="2022" name="Mol. Ecol. Resour.">
        <title>The genomes of chicory, endive, great burdock and yacon provide insights into Asteraceae paleo-polyploidization history and plant inulin production.</title>
        <authorList>
            <person name="Fan W."/>
            <person name="Wang S."/>
            <person name="Wang H."/>
            <person name="Wang A."/>
            <person name="Jiang F."/>
            <person name="Liu H."/>
            <person name="Zhao H."/>
            <person name="Xu D."/>
            <person name="Zhang Y."/>
        </authorList>
    </citation>
    <scope>NUCLEOTIDE SEQUENCE [LARGE SCALE GENOMIC DNA]</scope>
    <source>
        <strain evidence="2">cv. Punajuju</strain>
        <tissue evidence="1">Leaves</tissue>
    </source>
</reference>
<reference evidence="2" key="1">
    <citation type="journal article" date="2022" name="Mol. Ecol. Resour.">
        <title>The genomes of chicory, endive, great burdock and yacon provide insights into Asteraceae palaeo-polyploidization history and plant inulin production.</title>
        <authorList>
            <person name="Fan W."/>
            <person name="Wang S."/>
            <person name="Wang H."/>
            <person name="Wang A."/>
            <person name="Jiang F."/>
            <person name="Liu H."/>
            <person name="Zhao H."/>
            <person name="Xu D."/>
            <person name="Zhang Y."/>
        </authorList>
    </citation>
    <scope>NUCLEOTIDE SEQUENCE [LARGE SCALE GENOMIC DNA]</scope>
    <source>
        <strain evidence="2">cv. Punajuju</strain>
    </source>
</reference>
<protein>
    <submittedName>
        <fullName evidence="1">Uncharacterized protein</fullName>
    </submittedName>
</protein>
<keyword evidence="2" id="KW-1185">Reference proteome</keyword>
<sequence>MHSYTTSTLENVPLKDISKLTLIVDYLGNSPDAGSPVECLSTRSSAVKAHQFFTEEAWDGFKQIFEATSIILPEQSLASEKAGLAVSKKGFTLKELLQQTSHHNAKFRRGIISLLTSKMKVLDGHVKR</sequence>
<gene>
    <name evidence="1" type="ORF">L2E82_19702</name>
</gene>
<evidence type="ECO:0000313" key="2">
    <source>
        <dbReference type="Proteomes" id="UP001055811"/>
    </source>
</evidence>
<organism evidence="1 2">
    <name type="scientific">Cichorium intybus</name>
    <name type="common">Chicory</name>
    <dbReference type="NCBI Taxonomy" id="13427"/>
    <lineage>
        <taxon>Eukaryota</taxon>
        <taxon>Viridiplantae</taxon>
        <taxon>Streptophyta</taxon>
        <taxon>Embryophyta</taxon>
        <taxon>Tracheophyta</taxon>
        <taxon>Spermatophyta</taxon>
        <taxon>Magnoliopsida</taxon>
        <taxon>eudicotyledons</taxon>
        <taxon>Gunneridae</taxon>
        <taxon>Pentapetalae</taxon>
        <taxon>asterids</taxon>
        <taxon>campanulids</taxon>
        <taxon>Asterales</taxon>
        <taxon>Asteraceae</taxon>
        <taxon>Cichorioideae</taxon>
        <taxon>Cichorieae</taxon>
        <taxon>Cichoriinae</taxon>
        <taxon>Cichorium</taxon>
    </lineage>
</organism>
<name>A0ACB9FDU2_CICIN</name>